<dbReference type="Gene3D" id="3.40.50.970">
    <property type="match status" value="2"/>
</dbReference>
<dbReference type="Proteomes" id="UP001156641">
    <property type="component" value="Unassembled WGS sequence"/>
</dbReference>
<dbReference type="EMBL" id="BSOS01000061">
    <property type="protein sequence ID" value="GLR67167.1"/>
    <property type="molecule type" value="Genomic_DNA"/>
</dbReference>
<evidence type="ECO:0000313" key="7">
    <source>
        <dbReference type="EMBL" id="GLR67167.1"/>
    </source>
</evidence>
<comment type="caution">
    <text evidence="7">The sequence shown here is derived from an EMBL/GenBank/DDBJ whole genome shotgun (WGS) entry which is preliminary data.</text>
</comment>
<name>A0ABQ6A7A9_9PROT</name>
<dbReference type="InterPro" id="IPR011766">
    <property type="entry name" value="TPP_enzyme_TPP-bd"/>
</dbReference>
<dbReference type="Pfam" id="PF00205">
    <property type="entry name" value="TPP_enzyme_M"/>
    <property type="match status" value="1"/>
</dbReference>
<protein>
    <submittedName>
        <fullName evidence="7">Acetolactate synthase</fullName>
    </submittedName>
</protein>
<dbReference type="SUPFAM" id="SSF52467">
    <property type="entry name" value="DHS-like NAD/FAD-binding domain"/>
    <property type="match status" value="1"/>
</dbReference>
<dbReference type="InterPro" id="IPR029035">
    <property type="entry name" value="DHS-like_NAD/FAD-binding_dom"/>
</dbReference>
<evidence type="ECO:0000256" key="3">
    <source>
        <dbReference type="RuleBase" id="RU362132"/>
    </source>
</evidence>
<feature type="domain" description="Thiamine pyrophosphate enzyme central" evidence="4">
    <location>
        <begin position="200"/>
        <end position="335"/>
    </location>
</feature>
<dbReference type="InterPro" id="IPR012000">
    <property type="entry name" value="Thiamin_PyroP_enz_cen_dom"/>
</dbReference>
<dbReference type="Gene3D" id="3.40.50.1220">
    <property type="entry name" value="TPP-binding domain"/>
    <property type="match status" value="1"/>
</dbReference>
<evidence type="ECO:0000259" key="6">
    <source>
        <dbReference type="Pfam" id="PF02776"/>
    </source>
</evidence>
<evidence type="ECO:0000256" key="1">
    <source>
        <dbReference type="ARBA" id="ARBA00007812"/>
    </source>
</evidence>
<dbReference type="PANTHER" id="PTHR18968:SF142">
    <property type="entry name" value="ACETOLACTATE SYNTHASE"/>
    <property type="match status" value="1"/>
</dbReference>
<dbReference type="Pfam" id="PF02776">
    <property type="entry name" value="TPP_enzyme_N"/>
    <property type="match status" value="1"/>
</dbReference>
<dbReference type="CDD" id="cd07035">
    <property type="entry name" value="TPP_PYR_POX_like"/>
    <property type="match status" value="1"/>
</dbReference>
<dbReference type="SUPFAM" id="SSF52518">
    <property type="entry name" value="Thiamin diphosphate-binding fold (THDP-binding)"/>
    <property type="match status" value="2"/>
</dbReference>
<comment type="similarity">
    <text evidence="1 3">Belongs to the TPP enzyme family.</text>
</comment>
<keyword evidence="2 3" id="KW-0786">Thiamine pyrophosphate</keyword>
<dbReference type="InterPro" id="IPR045229">
    <property type="entry name" value="TPP_enz"/>
</dbReference>
<evidence type="ECO:0000313" key="8">
    <source>
        <dbReference type="Proteomes" id="UP001156641"/>
    </source>
</evidence>
<evidence type="ECO:0000259" key="5">
    <source>
        <dbReference type="Pfam" id="PF02775"/>
    </source>
</evidence>
<evidence type="ECO:0000259" key="4">
    <source>
        <dbReference type="Pfam" id="PF00205"/>
    </source>
</evidence>
<evidence type="ECO:0000256" key="2">
    <source>
        <dbReference type="ARBA" id="ARBA00023052"/>
    </source>
</evidence>
<proteinExistence type="inferred from homology"/>
<organism evidence="7 8">
    <name type="scientific">Acidocella aquatica</name>
    <dbReference type="NCBI Taxonomy" id="1922313"/>
    <lineage>
        <taxon>Bacteria</taxon>
        <taxon>Pseudomonadati</taxon>
        <taxon>Pseudomonadota</taxon>
        <taxon>Alphaproteobacteria</taxon>
        <taxon>Acetobacterales</taxon>
        <taxon>Acidocellaceae</taxon>
        <taxon>Acidocella</taxon>
    </lineage>
</organism>
<gene>
    <name evidence="7" type="primary">ilvG</name>
    <name evidence="7" type="ORF">GCM10010909_18480</name>
</gene>
<dbReference type="PANTHER" id="PTHR18968">
    <property type="entry name" value="THIAMINE PYROPHOSPHATE ENZYMES"/>
    <property type="match status" value="1"/>
</dbReference>
<dbReference type="RefSeq" id="WP_284257894.1">
    <property type="nucleotide sequence ID" value="NZ_BSOS01000061.1"/>
</dbReference>
<feature type="domain" description="Thiamine pyrophosphate enzyme TPP-binding" evidence="5">
    <location>
        <begin position="414"/>
        <end position="550"/>
    </location>
</feature>
<dbReference type="InterPro" id="IPR012001">
    <property type="entry name" value="Thiamin_PyroP_enz_TPP-bd_dom"/>
</dbReference>
<keyword evidence="8" id="KW-1185">Reference proteome</keyword>
<sequence length="607" mass="65053">MTIAVRGADFIASFLVERGIKSVFLVPGGGNMFLVDAVGQAEGLEVVANHHEQASAMAAEAYGRAGGGIGVALVTSGPGATNAITGVGEAWAESAPLLVISGQVKRGDLKLDSGLRQKGPQEVDIVAMVAGMTKYAVTVMDAADLRHHLEKALHLAMTGRRGPVWIDVPLDIQGGPVDVASLRGFVPPVEAKPDLGEAAARMIEMINQAERPMFFIGHGVRLGGAAEVCRRMYEAMGIPVAVTWNAMDLIPAEHPLNFGKPGTVALRAPNFAVQNADLLICIGVRLDNSVTAFNPARFGRNARKVVVDVDPVELDKFTHPIDLKVLADARDFMEAVVARHDLVKRRARVDWFALYAGWKERYALNQGKAYPARGEISHFQLIDAFSRGFSENMLIMTGGSGLAIESFWMTFLNKAGQRLCTTSGLGSMGYGIPAMIGACVASGRRECIGIESDGSLMMNLQELATLRGQNLPVKIFIINNGGYASIRNTQRNYFEGRYVGTGPEGGLFMPDLVAVAKAMGLEAMSVRDASELDAGIAAALAHEGPILCDIHVTPNESLWPKAIAVPQADGTMLSMPLEDMTPLLPREELRAQMLVPLTEESEKVMVK</sequence>
<reference evidence="8" key="1">
    <citation type="journal article" date="2019" name="Int. J. Syst. Evol. Microbiol.">
        <title>The Global Catalogue of Microorganisms (GCM) 10K type strain sequencing project: providing services to taxonomists for standard genome sequencing and annotation.</title>
        <authorList>
            <consortium name="The Broad Institute Genomics Platform"/>
            <consortium name="The Broad Institute Genome Sequencing Center for Infectious Disease"/>
            <person name="Wu L."/>
            <person name="Ma J."/>
        </authorList>
    </citation>
    <scope>NUCLEOTIDE SEQUENCE [LARGE SCALE GENOMIC DNA]</scope>
    <source>
        <strain evidence="8">NBRC 112502</strain>
    </source>
</reference>
<feature type="domain" description="Thiamine pyrophosphate enzyme N-terminal TPP-binding" evidence="6">
    <location>
        <begin position="6"/>
        <end position="128"/>
    </location>
</feature>
<accession>A0ABQ6A7A9</accession>
<dbReference type="Pfam" id="PF02775">
    <property type="entry name" value="TPP_enzyme_C"/>
    <property type="match status" value="1"/>
</dbReference>
<dbReference type="InterPro" id="IPR029061">
    <property type="entry name" value="THDP-binding"/>
</dbReference>